<proteinExistence type="predicted"/>
<dbReference type="EMBL" id="MH576964">
    <property type="protein sequence ID" value="AXH66580.1"/>
    <property type="molecule type" value="Genomic_DNA"/>
</dbReference>
<organism evidence="1 2">
    <name type="scientific">Streptomyces phage Starbow</name>
    <dbReference type="NCBI Taxonomy" id="2283266"/>
    <lineage>
        <taxon>Viruses</taxon>
        <taxon>Duplodnaviria</taxon>
        <taxon>Heunggongvirae</taxon>
        <taxon>Uroviricota</taxon>
        <taxon>Caudoviricetes</taxon>
        <taxon>Stanwilliamsviridae</taxon>
        <taxon>Boydwoodruffvirinae</taxon>
        <taxon>Karimacvirus</taxon>
        <taxon>Karimacvirus karimac</taxon>
        <taxon>Streptomyces virus Karimac</taxon>
    </lineage>
</organism>
<dbReference type="Proteomes" id="UP000259040">
    <property type="component" value="Segment"/>
</dbReference>
<gene>
    <name evidence="1" type="primary">71</name>
    <name evidence="1" type="ORF">SEA_STARBOW_71</name>
</gene>
<evidence type="ECO:0000313" key="1">
    <source>
        <dbReference type="EMBL" id="AXH66580.1"/>
    </source>
</evidence>
<evidence type="ECO:0000313" key="2">
    <source>
        <dbReference type="Proteomes" id="UP000259040"/>
    </source>
</evidence>
<reference evidence="1 2" key="1">
    <citation type="submission" date="2018-07" db="EMBL/GenBank/DDBJ databases">
        <authorList>
            <person name="Boyd E.M."/>
            <person name="Barkley D.B."/>
            <person name="Naeem H."/>
            <person name="Vanhorne R."/>
            <person name="Nayek S."/>
            <person name="Layton S.R."/>
            <person name="Hughes L.E."/>
            <person name="Garlena R.A."/>
            <person name="Russell D.A."/>
            <person name="Pope W.H."/>
            <person name="Jacobs-Sera D."/>
            <person name="Hatfull G.F."/>
        </authorList>
    </citation>
    <scope>NUCLEOTIDE SEQUENCE [LARGE SCALE GENOMIC DNA]</scope>
</reference>
<name>A0A345M7V9_9CAUD</name>
<sequence>MFIDRVYSEKNHLELACIECGARWMLDKTKNKLAAWLIGREKNYSTQFAR</sequence>
<protein>
    <submittedName>
        <fullName evidence="1">Uncharacterized protein</fullName>
    </submittedName>
</protein>
<accession>A0A345M7V9</accession>